<dbReference type="Proteomes" id="UP001595748">
    <property type="component" value="Unassembled WGS sequence"/>
</dbReference>
<dbReference type="RefSeq" id="WP_380075829.1">
    <property type="nucleotide sequence ID" value="NZ_JBHRZF010000025.1"/>
</dbReference>
<dbReference type="Pfam" id="PF05430">
    <property type="entry name" value="Methyltransf_30"/>
    <property type="match status" value="1"/>
</dbReference>
<evidence type="ECO:0000259" key="1">
    <source>
        <dbReference type="Pfam" id="PF05430"/>
    </source>
</evidence>
<dbReference type="NCBIfam" id="NF033855">
    <property type="entry name" value="tRNA_MNMC2"/>
    <property type="match status" value="1"/>
</dbReference>
<dbReference type="PANTHER" id="PTHR39963:SF1">
    <property type="entry name" value="MNMC-LIKE METHYLTRANSFERASE DOMAIN-CONTAINING PROTEIN"/>
    <property type="match status" value="1"/>
</dbReference>
<gene>
    <name evidence="2" type="primary">mnmD</name>
    <name evidence="2" type="ORF">ACFOPQ_02675</name>
</gene>
<evidence type="ECO:0000313" key="2">
    <source>
        <dbReference type="EMBL" id="MFC3859667.1"/>
    </source>
</evidence>
<dbReference type="PANTHER" id="PTHR39963">
    <property type="entry name" value="SLL0983 PROTEIN"/>
    <property type="match status" value="1"/>
</dbReference>
<reference evidence="3" key="1">
    <citation type="journal article" date="2019" name="Int. J. Syst. Evol. Microbiol.">
        <title>The Global Catalogue of Microorganisms (GCM) 10K type strain sequencing project: providing services to taxonomists for standard genome sequencing and annotation.</title>
        <authorList>
            <consortium name="The Broad Institute Genomics Platform"/>
            <consortium name="The Broad Institute Genome Sequencing Center for Infectious Disease"/>
            <person name="Wu L."/>
            <person name="Ma J."/>
        </authorList>
    </citation>
    <scope>NUCLEOTIDE SEQUENCE [LARGE SCALE GENOMIC DNA]</scope>
    <source>
        <strain evidence="3">CCTCC AB 2013263</strain>
    </source>
</reference>
<sequence length="224" mass="24012">MAETGKIITTPDGSRTAHNERFGEAYGSRHGAAAQAHHVFLNGTETNTHPAPRILEIGFGVGVNYRATLRDTAERGVPLEYVAYEFDPAAAEVLKEVAEGGEGADHPAWLELVQKWPASSTDHLSLTAASCIIHFADVLTADLGEEWATAIYLDGFSPTRNPEVWTPEFVGRLAKTLAPGGVLATYSAAGHVRRALEAAGLRVERRPGAPGKRECLRAMKVSGE</sequence>
<dbReference type="InterPro" id="IPR047785">
    <property type="entry name" value="tRNA_MNMC2"/>
</dbReference>
<dbReference type="SUPFAM" id="SSF53335">
    <property type="entry name" value="S-adenosyl-L-methionine-dependent methyltransferases"/>
    <property type="match status" value="1"/>
</dbReference>
<organism evidence="2 3">
    <name type="scientific">Deinococcus antarcticus</name>
    <dbReference type="NCBI Taxonomy" id="1298767"/>
    <lineage>
        <taxon>Bacteria</taxon>
        <taxon>Thermotogati</taxon>
        <taxon>Deinococcota</taxon>
        <taxon>Deinococci</taxon>
        <taxon>Deinococcales</taxon>
        <taxon>Deinococcaceae</taxon>
        <taxon>Deinococcus</taxon>
    </lineage>
</organism>
<dbReference type="InterPro" id="IPR029063">
    <property type="entry name" value="SAM-dependent_MTases_sf"/>
</dbReference>
<keyword evidence="3" id="KW-1185">Reference proteome</keyword>
<name>A0ABV8A684_9DEIO</name>
<proteinExistence type="predicted"/>
<dbReference type="Gene3D" id="3.40.50.150">
    <property type="entry name" value="Vaccinia Virus protein VP39"/>
    <property type="match status" value="1"/>
</dbReference>
<protein>
    <submittedName>
        <fullName evidence="2">tRNA (5-methylaminomethyl-2-thiouridine)(34)-methyltransferase MnmD</fullName>
    </submittedName>
</protein>
<evidence type="ECO:0000313" key="3">
    <source>
        <dbReference type="Proteomes" id="UP001595748"/>
    </source>
</evidence>
<dbReference type="InterPro" id="IPR008471">
    <property type="entry name" value="MnmC-like_methylTransf"/>
</dbReference>
<accession>A0ABV8A684</accession>
<feature type="domain" description="MnmC-like methyltransferase" evidence="1">
    <location>
        <begin position="109"/>
        <end position="220"/>
    </location>
</feature>
<dbReference type="EMBL" id="JBHRZF010000025">
    <property type="protein sequence ID" value="MFC3859667.1"/>
    <property type="molecule type" value="Genomic_DNA"/>
</dbReference>
<comment type="caution">
    <text evidence="2">The sequence shown here is derived from an EMBL/GenBank/DDBJ whole genome shotgun (WGS) entry which is preliminary data.</text>
</comment>